<dbReference type="PANTHER" id="PTHR33199">
    <property type="entry name" value="MACPF DOMAIN-CONTAINING PROTEIN CAD1"/>
    <property type="match status" value="1"/>
</dbReference>
<dbReference type="GO" id="GO:0005886">
    <property type="term" value="C:plasma membrane"/>
    <property type="evidence" value="ECO:0007669"/>
    <property type="project" value="TreeGrafter"/>
</dbReference>
<dbReference type="AlphaFoldDB" id="A0A5D2RSE7"/>
<dbReference type="Proteomes" id="UP000322667">
    <property type="component" value="Chromosome A01"/>
</dbReference>
<sequence length="112" mass="12607">MSNMSELLNQKSSIQGKVHSGYLNSIFDLSGNWLHDATDTKTLAFDGYFISLYYLHLTSFPLVLNDRVKKSVPPHWDPAALSREEADELCQTLEEKEDSSCTASDQFSCITI</sequence>
<accession>A0A5D2RSE7</accession>
<proteinExistence type="predicted"/>
<dbReference type="InterPro" id="IPR044663">
    <property type="entry name" value="CAD1/NSL1-like"/>
</dbReference>
<dbReference type="EMBL" id="CM017610">
    <property type="protein sequence ID" value="TYI42715.1"/>
    <property type="molecule type" value="Genomic_DNA"/>
</dbReference>
<dbReference type="GO" id="GO:2000031">
    <property type="term" value="P:regulation of salicylic acid mediated signaling pathway"/>
    <property type="evidence" value="ECO:0007669"/>
    <property type="project" value="InterPro"/>
</dbReference>
<protein>
    <recommendedName>
        <fullName evidence="3">MACPF domain-containing protein</fullName>
    </recommendedName>
</protein>
<gene>
    <name evidence="1" type="ORF">ES332_A01G118300v1</name>
</gene>
<evidence type="ECO:0000313" key="1">
    <source>
        <dbReference type="EMBL" id="TYI42715.1"/>
    </source>
</evidence>
<evidence type="ECO:0008006" key="3">
    <source>
        <dbReference type="Google" id="ProtNLM"/>
    </source>
</evidence>
<dbReference type="GO" id="GO:0009626">
    <property type="term" value="P:plant-type hypersensitive response"/>
    <property type="evidence" value="ECO:0007669"/>
    <property type="project" value="TreeGrafter"/>
</dbReference>
<evidence type="ECO:0000313" key="2">
    <source>
        <dbReference type="Proteomes" id="UP000322667"/>
    </source>
</evidence>
<keyword evidence="2" id="KW-1185">Reference proteome</keyword>
<reference evidence="1 2" key="1">
    <citation type="submission" date="2019-07" db="EMBL/GenBank/DDBJ databases">
        <title>WGS assembly of Gossypium tomentosum.</title>
        <authorList>
            <person name="Chen Z.J."/>
            <person name="Sreedasyam A."/>
            <person name="Ando A."/>
            <person name="Song Q."/>
            <person name="De L."/>
            <person name="Hulse-Kemp A."/>
            <person name="Ding M."/>
            <person name="Ye W."/>
            <person name="Kirkbride R."/>
            <person name="Jenkins J."/>
            <person name="Plott C."/>
            <person name="Lovell J."/>
            <person name="Lin Y.-M."/>
            <person name="Vaughn R."/>
            <person name="Liu B."/>
            <person name="Li W."/>
            <person name="Simpson S."/>
            <person name="Scheffler B."/>
            <person name="Saski C."/>
            <person name="Grover C."/>
            <person name="Hu G."/>
            <person name="Conover J."/>
            <person name="Carlson J."/>
            <person name="Shu S."/>
            <person name="Boston L."/>
            <person name="Williams M."/>
            <person name="Peterson D."/>
            <person name="Mcgee K."/>
            <person name="Jones D."/>
            <person name="Wendel J."/>
            <person name="Stelly D."/>
            <person name="Grimwood J."/>
            <person name="Schmutz J."/>
        </authorList>
    </citation>
    <scope>NUCLEOTIDE SEQUENCE [LARGE SCALE GENOMIC DNA]</scope>
    <source>
        <strain evidence="1">7179.01</strain>
    </source>
</reference>
<name>A0A5D2RSE7_GOSTO</name>
<dbReference type="PANTHER" id="PTHR33199:SF2">
    <property type="entry name" value="OS02G0475300 PROTEIN"/>
    <property type="match status" value="1"/>
</dbReference>
<organism evidence="1 2">
    <name type="scientific">Gossypium tomentosum</name>
    <name type="common">Hawaiian cotton</name>
    <name type="synonym">Gossypium sandvicense</name>
    <dbReference type="NCBI Taxonomy" id="34277"/>
    <lineage>
        <taxon>Eukaryota</taxon>
        <taxon>Viridiplantae</taxon>
        <taxon>Streptophyta</taxon>
        <taxon>Embryophyta</taxon>
        <taxon>Tracheophyta</taxon>
        <taxon>Spermatophyta</taxon>
        <taxon>Magnoliopsida</taxon>
        <taxon>eudicotyledons</taxon>
        <taxon>Gunneridae</taxon>
        <taxon>Pentapetalae</taxon>
        <taxon>rosids</taxon>
        <taxon>malvids</taxon>
        <taxon>Malvales</taxon>
        <taxon>Malvaceae</taxon>
        <taxon>Malvoideae</taxon>
        <taxon>Gossypium</taxon>
    </lineage>
</organism>